<dbReference type="EMBL" id="KQ990516">
    <property type="protein sequence ID" value="KZV53416.1"/>
    <property type="molecule type" value="Genomic_DNA"/>
</dbReference>
<sequence>MHSSLKLPMALFLACSLFHHGIIAELICEDLPTELCALSIASSGKRCVLETYIDGASSKRYTCKTSEVVAEKLSGYIENDQCVDACGLDRESVGISSDAFLNLGFPSSLCSPECYDNCPNIVDLYYNLAAGEGVFLPEMCAKQKRSLHRGMYGILSNGDAAVAGSIAPAPL</sequence>
<feature type="signal peptide" evidence="1">
    <location>
        <begin position="1"/>
        <end position="24"/>
    </location>
</feature>
<dbReference type="Pfam" id="PF06521">
    <property type="entry name" value="PAR1"/>
    <property type="match status" value="1"/>
</dbReference>
<evidence type="ECO:0000256" key="1">
    <source>
        <dbReference type="SAM" id="SignalP"/>
    </source>
</evidence>
<gene>
    <name evidence="2" type="ORF">F511_10202</name>
</gene>
<accession>A0A2Z7D8K1</accession>
<proteinExistence type="predicted"/>
<protein>
    <recommendedName>
        <fullName evidence="4">PAR1 protein</fullName>
    </recommendedName>
</protein>
<dbReference type="InterPro" id="IPR009489">
    <property type="entry name" value="PAR1"/>
</dbReference>
<reference evidence="2 3" key="1">
    <citation type="journal article" date="2015" name="Proc. Natl. Acad. Sci. U.S.A.">
        <title>The resurrection genome of Boea hygrometrica: A blueprint for survival of dehydration.</title>
        <authorList>
            <person name="Xiao L."/>
            <person name="Yang G."/>
            <person name="Zhang L."/>
            <person name="Yang X."/>
            <person name="Zhao S."/>
            <person name="Ji Z."/>
            <person name="Zhou Q."/>
            <person name="Hu M."/>
            <person name="Wang Y."/>
            <person name="Chen M."/>
            <person name="Xu Y."/>
            <person name="Jin H."/>
            <person name="Xiao X."/>
            <person name="Hu G."/>
            <person name="Bao F."/>
            <person name="Hu Y."/>
            <person name="Wan P."/>
            <person name="Li L."/>
            <person name="Deng X."/>
            <person name="Kuang T."/>
            <person name="Xiang C."/>
            <person name="Zhu J.K."/>
            <person name="Oliver M.J."/>
            <person name="He Y."/>
        </authorList>
    </citation>
    <scope>NUCLEOTIDE SEQUENCE [LARGE SCALE GENOMIC DNA]</scope>
    <source>
        <strain evidence="3">cv. XS01</strain>
    </source>
</reference>
<name>A0A2Z7D8K1_9LAMI</name>
<dbReference type="AlphaFoldDB" id="A0A2Z7D8K1"/>
<evidence type="ECO:0000313" key="3">
    <source>
        <dbReference type="Proteomes" id="UP000250235"/>
    </source>
</evidence>
<dbReference type="Proteomes" id="UP000250235">
    <property type="component" value="Unassembled WGS sequence"/>
</dbReference>
<dbReference type="PANTHER" id="PTHR33649:SF4">
    <property type="entry name" value="PAR1 PROTEIN"/>
    <property type="match status" value="1"/>
</dbReference>
<dbReference type="OrthoDB" id="867840at2759"/>
<evidence type="ECO:0000313" key="2">
    <source>
        <dbReference type="EMBL" id="KZV53416.1"/>
    </source>
</evidence>
<dbReference type="PANTHER" id="PTHR33649">
    <property type="entry name" value="PAR1 PROTEIN"/>
    <property type="match status" value="1"/>
</dbReference>
<keyword evidence="1" id="KW-0732">Signal</keyword>
<feature type="chain" id="PRO_5016376971" description="PAR1 protein" evidence="1">
    <location>
        <begin position="25"/>
        <end position="171"/>
    </location>
</feature>
<keyword evidence="3" id="KW-1185">Reference proteome</keyword>
<organism evidence="2 3">
    <name type="scientific">Dorcoceras hygrometricum</name>
    <dbReference type="NCBI Taxonomy" id="472368"/>
    <lineage>
        <taxon>Eukaryota</taxon>
        <taxon>Viridiplantae</taxon>
        <taxon>Streptophyta</taxon>
        <taxon>Embryophyta</taxon>
        <taxon>Tracheophyta</taxon>
        <taxon>Spermatophyta</taxon>
        <taxon>Magnoliopsida</taxon>
        <taxon>eudicotyledons</taxon>
        <taxon>Gunneridae</taxon>
        <taxon>Pentapetalae</taxon>
        <taxon>asterids</taxon>
        <taxon>lamiids</taxon>
        <taxon>Lamiales</taxon>
        <taxon>Gesneriaceae</taxon>
        <taxon>Didymocarpoideae</taxon>
        <taxon>Trichosporeae</taxon>
        <taxon>Loxocarpinae</taxon>
        <taxon>Dorcoceras</taxon>
    </lineage>
</organism>
<evidence type="ECO:0008006" key="4">
    <source>
        <dbReference type="Google" id="ProtNLM"/>
    </source>
</evidence>